<feature type="domain" description="AMP-dependent synthetase/ligase" evidence="5">
    <location>
        <begin position="20"/>
        <end position="413"/>
    </location>
</feature>
<evidence type="ECO:0000313" key="7">
    <source>
        <dbReference type="EMBL" id="KTD62309.1"/>
    </source>
</evidence>
<keyword evidence="4" id="KW-0443">Lipid metabolism</keyword>
<dbReference type="Pfam" id="PF00501">
    <property type="entry name" value="AMP-binding"/>
    <property type="match status" value="1"/>
</dbReference>
<evidence type="ECO:0000259" key="6">
    <source>
        <dbReference type="Pfam" id="PF23024"/>
    </source>
</evidence>
<accession>A0A0W0YZL8</accession>
<dbReference type="InterPro" id="IPR042099">
    <property type="entry name" value="ANL_N_sf"/>
</dbReference>
<dbReference type="GO" id="GO:0005886">
    <property type="term" value="C:plasma membrane"/>
    <property type="evidence" value="ECO:0007669"/>
    <property type="project" value="TreeGrafter"/>
</dbReference>
<dbReference type="InterPro" id="IPR000873">
    <property type="entry name" value="AMP-dep_synth/lig_dom"/>
</dbReference>
<evidence type="ECO:0000256" key="2">
    <source>
        <dbReference type="ARBA" id="ARBA00022598"/>
    </source>
</evidence>
<keyword evidence="3" id="KW-0276">Fatty acid metabolism</keyword>
<dbReference type="InterPro" id="IPR025110">
    <property type="entry name" value="AMP-bd_C"/>
</dbReference>
<dbReference type="eggNOG" id="COG0318">
    <property type="taxonomic scope" value="Bacteria"/>
</dbReference>
<feature type="domain" description="AMP-binding enzyme C-terminal" evidence="6">
    <location>
        <begin position="458"/>
        <end position="572"/>
    </location>
</feature>
<dbReference type="Gene3D" id="3.40.50.12780">
    <property type="entry name" value="N-terminal domain of ligase-like"/>
    <property type="match status" value="1"/>
</dbReference>
<dbReference type="Gene3D" id="3.30.300.30">
    <property type="match status" value="1"/>
</dbReference>
<comment type="caution">
    <text evidence="7">The sequence shown here is derived from an EMBL/GenBank/DDBJ whole genome shotgun (WGS) entry which is preliminary data.</text>
</comment>
<dbReference type="PATRIC" id="fig|1122169.6.peg.1168"/>
<dbReference type="Pfam" id="PF23024">
    <property type="entry name" value="AMP-dom_DIP2-like"/>
    <property type="match status" value="1"/>
</dbReference>
<proteinExistence type="inferred from homology"/>
<dbReference type="FunFam" id="3.40.50.12780:FF:000013">
    <property type="entry name" value="Long-chain-fatty-acid--AMP ligase FadD32"/>
    <property type="match status" value="1"/>
</dbReference>
<dbReference type="PANTHER" id="PTHR22754:SF32">
    <property type="entry name" value="DISCO-INTERACTING PROTEIN 2"/>
    <property type="match status" value="1"/>
</dbReference>
<protein>
    <submittedName>
        <fullName evidence="7">Saframycin Mx1 synthetase B</fullName>
    </submittedName>
</protein>
<evidence type="ECO:0000256" key="3">
    <source>
        <dbReference type="ARBA" id="ARBA00022832"/>
    </source>
</evidence>
<dbReference type="InterPro" id="IPR040097">
    <property type="entry name" value="FAAL/FAAC"/>
</dbReference>
<comment type="similarity">
    <text evidence="1">Belongs to the ATP-dependent AMP-binding enzyme family.</text>
</comment>
<evidence type="ECO:0000259" key="5">
    <source>
        <dbReference type="Pfam" id="PF00501"/>
    </source>
</evidence>
<dbReference type="Proteomes" id="UP000054600">
    <property type="component" value="Unassembled WGS sequence"/>
</dbReference>
<dbReference type="GO" id="GO:0016874">
    <property type="term" value="F:ligase activity"/>
    <property type="evidence" value="ECO:0007669"/>
    <property type="project" value="UniProtKB-KW"/>
</dbReference>
<evidence type="ECO:0000256" key="1">
    <source>
        <dbReference type="ARBA" id="ARBA00006432"/>
    </source>
</evidence>
<dbReference type="GO" id="GO:0071766">
    <property type="term" value="P:Actinobacterium-type cell wall biogenesis"/>
    <property type="evidence" value="ECO:0007669"/>
    <property type="project" value="UniProtKB-ARBA"/>
</dbReference>
<reference evidence="7 8" key="1">
    <citation type="submission" date="2015-11" db="EMBL/GenBank/DDBJ databases">
        <title>Genomic analysis of 38 Legionella species identifies large and diverse effector repertoires.</title>
        <authorList>
            <person name="Burstein D."/>
            <person name="Amaro F."/>
            <person name="Zusman T."/>
            <person name="Lifshitz Z."/>
            <person name="Cohen O."/>
            <person name="Gilbert J.A."/>
            <person name="Pupko T."/>
            <person name="Shuman H.A."/>
            <person name="Segal G."/>
        </authorList>
    </citation>
    <scope>NUCLEOTIDE SEQUENCE [LARGE SCALE GENOMIC DNA]</scope>
    <source>
        <strain evidence="7 8">ATCC 49655</strain>
    </source>
</reference>
<sequence length="582" mass="66236">MMREEVRKCPSLVDVIRLRALATPEKIICTFLHKETEHTMNYREMDQQARAVAVTLKEQGAKPGDRVLLLFSPGLPLIQAFLGCLYAQCIAVPIYPPAQEKLVEKAQRIVMNSQPNLVLMTADHITKFCAIDKNSQATFAKIPCLAMESIPLERHKDWQPTKIHGHDIAFIQYTSGSTMHPKGVMISHLNLLDNMEKMCVAFQVNEETVLFSWLPPHHDMGLIGYILTPVYSGCPVILMSPFSFLESPFSWLNNIGKYKVTISGSPNFAYDYCIKRIKEEKKQGLDLSSWKIASNAAEPVRQETMDHFYEAFKDYGFRKEAFYPCYGLAEATLFVTSGIPGTHYKTLTIDKKKYQDHRIHFAEENSPDSYVLVSCGSPVQAVKIVDPDTLKPCDTDQVGEIWVHSDSVAQGYWELKDETEHAFHGMIQGDNSKQAYLRTGDLGFMHDNELYISGRIKDLIILYGKNHYPQDIEYSLMHSPMRSLISKCAAFVVQTGQEYELTVMCELKDPSLSPTARDELFDAIFKRTYQLHQLEINTIVLIPVGAMPHTTSGKVRRNFCRKHLLDNSLPVIARWQLNRVKD</sequence>
<dbReference type="InterPro" id="IPR045851">
    <property type="entry name" value="AMP-bd_C_sf"/>
</dbReference>
<dbReference type="SUPFAM" id="SSF56801">
    <property type="entry name" value="Acetyl-CoA synthetase-like"/>
    <property type="match status" value="1"/>
</dbReference>
<organism evidence="7 8">
    <name type="scientific">Legionella shakespearei DSM 23087</name>
    <dbReference type="NCBI Taxonomy" id="1122169"/>
    <lineage>
        <taxon>Bacteria</taxon>
        <taxon>Pseudomonadati</taxon>
        <taxon>Pseudomonadota</taxon>
        <taxon>Gammaproteobacteria</taxon>
        <taxon>Legionellales</taxon>
        <taxon>Legionellaceae</taxon>
        <taxon>Legionella</taxon>
    </lineage>
</organism>
<keyword evidence="8" id="KW-1185">Reference proteome</keyword>
<dbReference type="AlphaFoldDB" id="A0A0W0YZL8"/>
<dbReference type="EMBL" id="LNYW01000033">
    <property type="protein sequence ID" value="KTD62309.1"/>
    <property type="molecule type" value="Genomic_DNA"/>
</dbReference>
<evidence type="ECO:0000256" key="4">
    <source>
        <dbReference type="ARBA" id="ARBA00023098"/>
    </source>
</evidence>
<keyword evidence="2" id="KW-0436">Ligase</keyword>
<dbReference type="STRING" id="1122169.Lsha_1009"/>
<dbReference type="GO" id="GO:0006633">
    <property type="term" value="P:fatty acid biosynthetic process"/>
    <property type="evidence" value="ECO:0007669"/>
    <property type="project" value="TreeGrafter"/>
</dbReference>
<dbReference type="GO" id="GO:0070566">
    <property type="term" value="F:adenylyltransferase activity"/>
    <property type="evidence" value="ECO:0007669"/>
    <property type="project" value="TreeGrafter"/>
</dbReference>
<name>A0A0W0YZL8_9GAMM</name>
<dbReference type="CDD" id="cd05931">
    <property type="entry name" value="FAAL"/>
    <property type="match status" value="1"/>
</dbReference>
<dbReference type="PANTHER" id="PTHR22754">
    <property type="entry name" value="DISCO-INTERACTING PROTEIN 2 DIP2 -RELATED"/>
    <property type="match status" value="1"/>
</dbReference>
<gene>
    <name evidence="7" type="ORF">Lsha_1009</name>
</gene>
<evidence type="ECO:0000313" key="8">
    <source>
        <dbReference type="Proteomes" id="UP000054600"/>
    </source>
</evidence>